<dbReference type="GO" id="GO:0106335">
    <property type="term" value="F:tRNA (5-carboxymethyluridine(34)-5-O)-methyltransferase activity"/>
    <property type="evidence" value="ECO:0007669"/>
    <property type="project" value="UniProtKB-EC"/>
</dbReference>
<evidence type="ECO:0000313" key="4">
    <source>
        <dbReference type="EMBL" id="WFD49184.1"/>
    </source>
</evidence>
<keyword evidence="2 4" id="KW-0808">Transferase</keyword>
<proteinExistence type="predicted"/>
<organism evidence="4 5">
    <name type="scientific">Malassezia furfur</name>
    <name type="common">Pityriasis versicolor infection agent</name>
    <name type="synonym">Pityrosporum furfur</name>
    <dbReference type="NCBI Taxonomy" id="55194"/>
    <lineage>
        <taxon>Eukaryota</taxon>
        <taxon>Fungi</taxon>
        <taxon>Dikarya</taxon>
        <taxon>Basidiomycota</taxon>
        <taxon>Ustilaginomycotina</taxon>
        <taxon>Malasseziomycetes</taxon>
        <taxon>Malasseziales</taxon>
        <taxon>Malasseziaceae</taxon>
        <taxon>Malassezia</taxon>
    </lineage>
</organism>
<evidence type="ECO:0000256" key="1">
    <source>
        <dbReference type="ARBA" id="ARBA00022603"/>
    </source>
</evidence>
<dbReference type="InterPro" id="IPR029063">
    <property type="entry name" value="SAM-dependent_MTases_sf"/>
</dbReference>
<protein>
    <submittedName>
        <fullName evidence="4">tRNA (Carboxymethyluridine(34)-5-O)-methyltransferase</fullName>
        <ecNumber evidence="4">2.1.1.229</ecNumber>
    </submittedName>
</protein>
<dbReference type="PANTHER" id="PTHR13069">
    <property type="entry name" value="ALKYLATED DNA REPAIR PROTEIN ALKB HOMOLOG 8"/>
    <property type="match status" value="1"/>
</dbReference>
<dbReference type="Pfam" id="PF08241">
    <property type="entry name" value="Methyltransf_11"/>
    <property type="match status" value="1"/>
</dbReference>
<evidence type="ECO:0000259" key="3">
    <source>
        <dbReference type="Pfam" id="PF08241"/>
    </source>
</evidence>
<dbReference type="PANTHER" id="PTHR13069:SF21">
    <property type="entry name" value="ALKYLATED DNA REPAIR PROTEIN ALKB HOMOLOG 8"/>
    <property type="match status" value="1"/>
</dbReference>
<dbReference type="InterPro" id="IPR013216">
    <property type="entry name" value="Methyltransf_11"/>
</dbReference>
<feature type="domain" description="Methyltransferase type 11" evidence="3">
    <location>
        <begin position="64"/>
        <end position="163"/>
    </location>
</feature>
<evidence type="ECO:0000313" key="5">
    <source>
        <dbReference type="Proteomes" id="UP000818624"/>
    </source>
</evidence>
<dbReference type="SUPFAM" id="SSF53335">
    <property type="entry name" value="S-adenosyl-L-methionine-dependent methyltransferases"/>
    <property type="match status" value="1"/>
</dbReference>
<dbReference type="Gene3D" id="3.40.50.150">
    <property type="entry name" value="Vaccinia Virus protein VP39"/>
    <property type="match status" value="1"/>
</dbReference>
<dbReference type="EMBL" id="CP046237">
    <property type="protein sequence ID" value="WFD49184.1"/>
    <property type="molecule type" value="Genomic_DNA"/>
</dbReference>
<accession>A0ABY8EUI1</accession>
<evidence type="ECO:0000256" key="2">
    <source>
        <dbReference type="ARBA" id="ARBA00022679"/>
    </source>
</evidence>
<dbReference type="GO" id="GO:0032259">
    <property type="term" value="P:methylation"/>
    <property type="evidence" value="ECO:0007669"/>
    <property type="project" value="UniProtKB-KW"/>
</dbReference>
<gene>
    <name evidence="4" type="primary">TRM9_1</name>
    <name evidence="4" type="ORF">GLX27_003863</name>
</gene>
<dbReference type="Proteomes" id="UP000818624">
    <property type="component" value="Chromosome 4"/>
</dbReference>
<reference evidence="4 5" key="1">
    <citation type="journal article" date="2020" name="Elife">
        <title>Loss of centromere function drives karyotype evolution in closely related Malassezia species.</title>
        <authorList>
            <person name="Sankaranarayanan S.R."/>
            <person name="Ianiri G."/>
            <person name="Coelho M.A."/>
            <person name="Reza M.H."/>
            <person name="Thimmappa B.C."/>
            <person name="Ganguly P."/>
            <person name="Vadnala R.N."/>
            <person name="Sun S."/>
            <person name="Siddharthan R."/>
            <person name="Tellgren-Roth C."/>
            <person name="Dawson T.L."/>
            <person name="Heitman J."/>
            <person name="Sanyal K."/>
        </authorList>
    </citation>
    <scope>NUCLEOTIDE SEQUENCE [LARGE SCALE GENOMIC DNA]</scope>
    <source>
        <strain evidence="4">CBS14141</strain>
    </source>
</reference>
<keyword evidence="1 4" id="KW-0489">Methyltransferase</keyword>
<sequence>MARASQPVHRADRCETDDAAAYEQANVHAVYDVIAYHFSSTRYKPWPLIPQFLATFAPGSLGADLGCGNGKYLHLRSAFGPGPDAALVTLGSDRCAPLVEDAQHNFPQPGTKSMHEVAVADALHSQLRSAAFDYAISIATIHHFSTPERRMLAVQEMIRLVRPVPRMEPQSDGLGEGPGRFLIFVWAYEQRGGGRRQFDTVLPDDQAAQDVLVPWVMTSQHAPETREEQVHQRYYHLFREGELEDLVAWAVRDLAQGAAGDAKPAPLAVPQVASGWDKGNWWGIWRVEHA</sequence>
<keyword evidence="5" id="KW-1185">Reference proteome</keyword>
<dbReference type="EC" id="2.1.1.229" evidence="4"/>
<dbReference type="InterPro" id="IPR051422">
    <property type="entry name" value="AlkB_tRNA_MeTrf/Diox"/>
</dbReference>
<name>A0ABY8EUI1_MALFU</name>